<name>A0A2R8B5K1_9RHOB</name>
<protein>
    <submittedName>
        <fullName evidence="1">Uncharacterized protein</fullName>
    </submittedName>
</protein>
<sequence length="81" mass="9185">MGYQDRFVLITGWSRFVLAFATFAHDRICHHLHLDPRKAVIAMNADLWRMKPAFANGVFKPNQHVYSGATLGIAEVVIETD</sequence>
<dbReference type="AlphaFoldDB" id="A0A2R8B5K1"/>
<gene>
    <name evidence="1" type="ORF">DEA8626_01427</name>
</gene>
<reference evidence="1 2" key="1">
    <citation type="submission" date="2018-03" db="EMBL/GenBank/DDBJ databases">
        <authorList>
            <person name="Keele B.F."/>
        </authorList>
    </citation>
    <scope>NUCLEOTIDE SEQUENCE [LARGE SCALE GENOMIC DNA]</scope>
    <source>
        <strain evidence="1 2">CECT 8626</strain>
    </source>
</reference>
<keyword evidence="2" id="KW-1185">Reference proteome</keyword>
<evidence type="ECO:0000313" key="1">
    <source>
        <dbReference type="EMBL" id="SPH17899.1"/>
    </source>
</evidence>
<proteinExistence type="predicted"/>
<accession>A0A2R8B5K1</accession>
<dbReference type="EMBL" id="OMOQ01000001">
    <property type="protein sequence ID" value="SPH17899.1"/>
    <property type="molecule type" value="Genomic_DNA"/>
</dbReference>
<dbReference type="Proteomes" id="UP000244924">
    <property type="component" value="Unassembled WGS sequence"/>
</dbReference>
<organism evidence="1 2">
    <name type="scientific">Albidovulum aquaemixtae</name>
    <dbReference type="NCBI Taxonomy" id="1542388"/>
    <lineage>
        <taxon>Bacteria</taxon>
        <taxon>Pseudomonadati</taxon>
        <taxon>Pseudomonadota</taxon>
        <taxon>Alphaproteobacteria</taxon>
        <taxon>Rhodobacterales</taxon>
        <taxon>Paracoccaceae</taxon>
        <taxon>Albidovulum</taxon>
    </lineage>
</organism>
<evidence type="ECO:0000313" key="2">
    <source>
        <dbReference type="Proteomes" id="UP000244924"/>
    </source>
</evidence>